<sequence>MMLIPKHLRPRRAKKDKKHFHNTDGRSVWFWLLISAALSHHIFPPVPALPSSCTARGSQMGASPGVFLFWNPSGLGLRPGFELGQGWEHGLHGRIGPRSVSLGLHALTPLP</sequence>
<protein>
    <submittedName>
        <fullName evidence="1">Uncharacterized protein</fullName>
    </submittedName>
</protein>
<keyword evidence="2" id="KW-1185">Reference proteome</keyword>
<comment type="caution">
    <text evidence="1">The sequence shown here is derived from an EMBL/GenBank/DDBJ whole genome shotgun (WGS) entry which is preliminary data.</text>
</comment>
<evidence type="ECO:0000313" key="1">
    <source>
        <dbReference type="EMBL" id="KAL1874937.1"/>
    </source>
</evidence>
<reference evidence="1 2" key="1">
    <citation type="journal article" date="2024" name="Commun. Biol.">
        <title>Comparative genomic analysis of thermophilic fungi reveals convergent evolutionary adaptations and gene losses.</title>
        <authorList>
            <person name="Steindorff A.S."/>
            <person name="Aguilar-Pontes M.V."/>
            <person name="Robinson A.J."/>
            <person name="Andreopoulos B."/>
            <person name="LaButti K."/>
            <person name="Kuo A."/>
            <person name="Mondo S."/>
            <person name="Riley R."/>
            <person name="Otillar R."/>
            <person name="Haridas S."/>
            <person name="Lipzen A."/>
            <person name="Grimwood J."/>
            <person name="Schmutz J."/>
            <person name="Clum A."/>
            <person name="Reid I.D."/>
            <person name="Moisan M.C."/>
            <person name="Butler G."/>
            <person name="Nguyen T.T.M."/>
            <person name="Dewar K."/>
            <person name="Conant G."/>
            <person name="Drula E."/>
            <person name="Henrissat B."/>
            <person name="Hansel C."/>
            <person name="Singer S."/>
            <person name="Hutchinson M.I."/>
            <person name="de Vries R.P."/>
            <person name="Natvig D.O."/>
            <person name="Powell A.J."/>
            <person name="Tsang A."/>
            <person name="Grigoriev I.V."/>
        </authorList>
    </citation>
    <scope>NUCLEOTIDE SEQUENCE [LARGE SCALE GENOMIC DNA]</scope>
    <source>
        <strain evidence="1 2">ATCC 24622</strain>
    </source>
</reference>
<organism evidence="1 2">
    <name type="scientific">Phialemonium thermophilum</name>
    <dbReference type="NCBI Taxonomy" id="223376"/>
    <lineage>
        <taxon>Eukaryota</taxon>
        <taxon>Fungi</taxon>
        <taxon>Dikarya</taxon>
        <taxon>Ascomycota</taxon>
        <taxon>Pezizomycotina</taxon>
        <taxon>Sordariomycetes</taxon>
        <taxon>Sordariomycetidae</taxon>
        <taxon>Cephalothecales</taxon>
        <taxon>Cephalothecaceae</taxon>
        <taxon>Phialemonium</taxon>
    </lineage>
</organism>
<accession>A0ABR3XG87</accession>
<gene>
    <name evidence="1" type="ORF">VTK73DRAFT_10363</name>
</gene>
<dbReference type="Proteomes" id="UP001586593">
    <property type="component" value="Unassembled WGS sequence"/>
</dbReference>
<proteinExistence type="predicted"/>
<evidence type="ECO:0000313" key="2">
    <source>
        <dbReference type="Proteomes" id="UP001586593"/>
    </source>
</evidence>
<dbReference type="EMBL" id="JAZHXJ010000098">
    <property type="protein sequence ID" value="KAL1874937.1"/>
    <property type="molecule type" value="Genomic_DNA"/>
</dbReference>
<name>A0ABR3XG87_9PEZI</name>